<dbReference type="GO" id="GO:0005525">
    <property type="term" value="F:GTP binding"/>
    <property type="evidence" value="ECO:0007669"/>
    <property type="project" value="UniProtKB-UniRule"/>
</dbReference>
<keyword evidence="3 10" id="KW-0479">Metal-binding</keyword>
<evidence type="ECO:0000256" key="8">
    <source>
        <dbReference type="ARBA" id="ARBA00022884"/>
    </source>
</evidence>
<feature type="domain" description="CP-type G" evidence="13">
    <location>
        <begin position="107"/>
        <end position="264"/>
    </location>
</feature>
<comment type="subunit">
    <text evidence="10">Monomer. Associates with 30S ribosomal subunit, binds 16S rRNA.</text>
</comment>
<dbReference type="PANTHER" id="PTHR32120:SF10">
    <property type="entry name" value="SMALL RIBOSOMAL SUBUNIT BIOGENESIS GTPASE RSGA"/>
    <property type="match status" value="1"/>
</dbReference>
<feature type="binding site" evidence="10">
    <location>
        <position position="287"/>
    </location>
    <ligand>
        <name>Zn(2+)</name>
        <dbReference type="ChEBI" id="CHEBI:29105"/>
    </ligand>
</feature>
<dbReference type="EC" id="3.6.1.-" evidence="10"/>
<organism evidence="14 15">
    <name type="scientific">Jannaschia pohangensis</name>
    <dbReference type="NCBI Taxonomy" id="390807"/>
    <lineage>
        <taxon>Bacteria</taxon>
        <taxon>Pseudomonadati</taxon>
        <taxon>Pseudomonadota</taxon>
        <taxon>Alphaproteobacteria</taxon>
        <taxon>Rhodobacterales</taxon>
        <taxon>Roseobacteraceae</taxon>
        <taxon>Jannaschia</taxon>
    </lineage>
</organism>
<dbReference type="InterPro" id="IPR004881">
    <property type="entry name" value="Ribosome_biogen_GTPase_RsgA"/>
</dbReference>
<keyword evidence="6 10" id="KW-0378">Hydrolase</keyword>
<keyword evidence="5 10" id="KW-0547">Nucleotide-binding</keyword>
<dbReference type="PANTHER" id="PTHR32120">
    <property type="entry name" value="SMALL RIBOSOMAL SUBUNIT BIOGENESIS GTPASE RSGA"/>
    <property type="match status" value="1"/>
</dbReference>
<name>A0A1I3NJ36_9RHOB</name>
<proteinExistence type="inferred from homology"/>
<evidence type="ECO:0000256" key="3">
    <source>
        <dbReference type="ARBA" id="ARBA00022723"/>
    </source>
</evidence>
<dbReference type="InterPro" id="IPR010914">
    <property type="entry name" value="RsgA_GTPase_dom"/>
</dbReference>
<evidence type="ECO:0000256" key="1">
    <source>
        <dbReference type="ARBA" id="ARBA00022490"/>
    </source>
</evidence>
<evidence type="ECO:0000256" key="6">
    <source>
        <dbReference type="ARBA" id="ARBA00022801"/>
    </source>
</evidence>
<gene>
    <name evidence="10" type="primary">rsgA</name>
    <name evidence="14" type="ORF">SAMN04488095_2172</name>
</gene>
<keyword evidence="15" id="KW-1185">Reference proteome</keyword>
<feature type="binding site" evidence="10">
    <location>
        <position position="294"/>
    </location>
    <ligand>
        <name>Zn(2+)</name>
        <dbReference type="ChEBI" id="CHEBI:29105"/>
    </ligand>
</feature>
<dbReference type="CDD" id="cd01854">
    <property type="entry name" value="YjeQ_EngC"/>
    <property type="match status" value="1"/>
</dbReference>
<feature type="binding site" evidence="10">
    <location>
        <begin position="154"/>
        <end position="157"/>
    </location>
    <ligand>
        <name>GTP</name>
        <dbReference type="ChEBI" id="CHEBI:37565"/>
    </ligand>
</feature>
<dbReference type="GO" id="GO:0046872">
    <property type="term" value="F:metal ion binding"/>
    <property type="evidence" value="ECO:0007669"/>
    <property type="project" value="UniProtKB-KW"/>
</dbReference>
<dbReference type="STRING" id="390807.SAMN04488095_2172"/>
<evidence type="ECO:0000256" key="11">
    <source>
        <dbReference type="SAM" id="MobiDB-lite"/>
    </source>
</evidence>
<evidence type="ECO:0000256" key="4">
    <source>
        <dbReference type="ARBA" id="ARBA00022730"/>
    </source>
</evidence>
<dbReference type="Gene3D" id="1.10.40.50">
    <property type="entry name" value="Probable gtpase engc, domain 3"/>
    <property type="match status" value="1"/>
</dbReference>
<dbReference type="Pfam" id="PF03193">
    <property type="entry name" value="RsgA_GTPase"/>
    <property type="match status" value="1"/>
</dbReference>
<dbReference type="EMBL" id="FORA01000002">
    <property type="protein sequence ID" value="SFJ09323.1"/>
    <property type="molecule type" value="Genomic_DNA"/>
</dbReference>
<dbReference type="SUPFAM" id="SSF52540">
    <property type="entry name" value="P-loop containing nucleoside triphosphate hydrolases"/>
    <property type="match status" value="1"/>
</dbReference>
<reference evidence="14 15" key="1">
    <citation type="submission" date="2016-10" db="EMBL/GenBank/DDBJ databases">
        <authorList>
            <person name="de Groot N.N."/>
        </authorList>
    </citation>
    <scope>NUCLEOTIDE SEQUENCE [LARGE SCALE GENOMIC DNA]</scope>
    <source>
        <strain evidence="14 15">DSM 19073</strain>
    </source>
</reference>
<feature type="binding site" evidence="10">
    <location>
        <position position="292"/>
    </location>
    <ligand>
        <name>Zn(2+)</name>
        <dbReference type="ChEBI" id="CHEBI:29105"/>
    </ligand>
</feature>
<comment type="function">
    <text evidence="10">One of several proteins that assist in the late maturation steps of the functional core of the 30S ribosomal subunit. Helps release RbfA from mature subunits. May play a role in the assembly of ribosomal proteins into the subunit. Circularly permuted GTPase that catalyzes slow GTP hydrolysis, GTPase activity is stimulated by the 30S ribosomal subunit.</text>
</comment>
<dbReference type="AlphaFoldDB" id="A0A1I3NJ36"/>
<comment type="similarity">
    <text evidence="10">Belongs to the TRAFAC class YlqF/YawG GTPase family. RsgA subfamily.</text>
</comment>
<dbReference type="PROSITE" id="PS50936">
    <property type="entry name" value="ENGC_GTPASE"/>
    <property type="match status" value="1"/>
</dbReference>
<evidence type="ECO:0000256" key="9">
    <source>
        <dbReference type="ARBA" id="ARBA00023134"/>
    </source>
</evidence>
<evidence type="ECO:0000256" key="10">
    <source>
        <dbReference type="HAMAP-Rule" id="MF_01820"/>
    </source>
</evidence>
<dbReference type="NCBIfam" id="TIGR00157">
    <property type="entry name" value="ribosome small subunit-dependent GTPase A"/>
    <property type="match status" value="1"/>
</dbReference>
<evidence type="ECO:0000256" key="5">
    <source>
        <dbReference type="ARBA" id="ARBA00022741"/>
    </source>
</evidence>
<dbReference type="PROSITE" id="PS51721">
    <property type="entry name" value="G_CP"/>
    <property type="match status" value="1"/>
</dbReference>
<dbReference type="InterPro" id="IPR030378">
    <property type="entry name" value="G_CP_dom"/>
</dbReference>
<dbReference type="GO" id="GO:0003924">
    <property type="term" value="F:GTPase activity"/>
    <property type="evidence" value="ECO:0007669"/>
    <property type="project" value="UniProtKB-UniRule"/>
</dbReference>
<dbReference type="GO" id="GO:0042274">
    <property type="term" value="P:ribosomal small subunit biogenesis"/>
    <property type="evidence" value="ECO:0007669"/>
    <property type="project" value="UniProtKB-UniRule"/>
</dbReference>
<evidence type="ECO:0000259" key="12">
    <source>
        <dbReference type="PROSITE" id="PS50936"/>
    </source>
</evidence>
<feature type="domain" description="EngC GTPase" evidence="12">
    <location>
        <begin position="115"/>
        <end position="262"/>
    </location>
</feature>
<dbReference type="GO" id="GO:0019843">
    <property type="term" value="F:rRNA binding"/>
    <property type="evidence" value="ECO:0007669"/>
    <property type="project" value="UniProtKB-KW"/>
</dbReference>
<feature type="binding site" evidence="10">
    <location>
        <begin position="206"/>
        <end position="214"/>
    </location>
    <ligand>
        <name>GTP</name>
        <dbReference type="ChEBI" id="CHEBI:37565"/>
    </ligand>
</feature>
<feature type="region of interest" description="Disordered" evidence="11">
    <location>
        <begin position="333"/>
        <end position="356"/>
    </location>
</feature>
<accession>A0A1I3NJ36</accession>
<dbReference type="Gene3D" id="3.40.50.300">
    <property type="entry name" value="P-loop containing nucleotide triphosphate hydrolases"/>
    <property type="match status" value="1"/>
</dbReference>
<dbReference type="HAMAP" id="MF_01820">
    <property type="entry name" value="GTPase_RsgA"/>
    <property type="match status" value="1"/>
</dbReference>
<keyword evidence="2 10" id="KW-0690">Ribosome biogenesis</keyword>
<evidence type="ECO:0000256" key="2">
    <source>
        <dbReference type="ARBA" id="ARBA00022517"/>
    </source>
</evidence>
<sequence length="356" mass="38102">MVRDYSTFLPPSTAMDAPALPMLTRLGWQSFFAQQIDADALTRTPPARVTRVNRTTVHLLGDGIDMVLPLVSDLAVGDWVLLEEDRAAVAEVLDRKSLIKRRAAGHDRQVQLIAANIDTAFVVTSCNQDFNVARLERYLALAFEAEVDPVILLTKPDLSEDVATFVAEAAAISDMVPVLAVNAKSAEVAAQLAGWCKPGRTIAFLGSSGVGKSTLVNALSGTLTAETQGVRTGDDKGRHTTTRRELHLVSGGFAVLDTPGMRELQMTDAADGIADVFSDLADLAGGCRFSDCSHTVEPGCALKAGIAAGDLDPARLERWQKLVAEDAHNSATLAERKSRDKALGKTIKGIQKKSRK</sequence>
<keyword evidence="8 10" id="KW-0694">RNA-binding</keyword>
<evidence type="ECO:0000256" key="7">
    <source>
        <dbReference type="ARBA" id="ARBA00022833"/>
    </source>
</evidence>
<evidence type="ECO:0000313" key="14">
    <source>
        <dbReference type="EMBL" id="SFJ09323.1"/>
    </source>
</evidence>
<dbReference type="InterPro" id="IPR027417">
    <property type="entry name" value="P-loop_NTPase"/>
</dbReference>
<comment type="cofactor">
    <cofactor evidence="10">
        <name>Zn(2+)</name>
        <dbReference type="ChEBI" id="CHEBI:29105"/>
    </cofactor>
    <text evidence="10">Binds 1 zinc ion per subunit.</text>
</comment>
<keyword evidence="4 10" id="KW-0699">rRNA-binding</keyword>
<keyword evidence="7 10" id="KW-0862">Zinc</keyword>
<keyword evidence="9 10" id="KW-0342">GTP-binding</keyword>
<protein>
    <recommendedName>
        <fullName evidence="10">Small ribosomal subunit biogenesis GTPase RsgA</fullName>
        <ecNumber evidence="10">3.6.1.-</ecNumber>
    </recommendedName>
</protein>
<dbReference type="GO" id="GO:0005737">
    <property type="term" value="C:cytoplasm"/>
    <property type="evidence" value="ECO:0007669"/>
    <property type="project" value="UniProtKB-SubCell"/>
</dbReference>
<feature type="binding site" evidence="10">
    <location>
        <position position="300"/>
    </location>
    <ligand>
        <name>Zn(2+)</name>
        <dbReference type="ChEBI" id="CHEBI:29105"/>
    </ligand>
</feature>
<comment type="subcellular location">
    <subcellularLocation>
        <location evidence="10">Cytoplasm</location>
    </subcellularLocation>
</comment>
<keyword evidence="1 10" id="KW-0963">Cytoplasm</keyword>
<evidence type="ECO:0000259" key="13">
    <source>
        <dbReference type="PROSITE" id="PS51721"/>
    </source>
</evidence>
<dbReference type="OrthoDB" id="9809485at2"/>
<feature type="compositionally biased region" description="Basic and acidic residues" evidence="11">
    <location>
        <begin position="333"/>
        <end position="343"/>
    </location>
</feature>
<evidence type="ECO:0000313" key="15">
    <source>
        <dbReference type="Proteomes" id="UP000199110"/>
    </source>
</evidence>
<dbReference type="Proteomes" id="UP000199110">
    <property type="component" value="Unassembled WGS sequence"/>
</dbReference>